<dbReference type="EMBL" id="UGNW01000001">
    <property type="protein sequence ID" value="STX31736.1"/>
    <property type="molecule type" value="Genomic_DNA"/>
</dbReference>
<keyword evidence="5" id="KW-1185">Reference proteome</keyword>
<feature type="region of interest" description="Disordered" evidence="1">
    <location>
        <begin position="1"/>
        <end position="25"/>
    </location>
</feature>
<keyword evidence="2" id="KW-0812">Transmembrane</keyword>
<evidence type="ECO:0000313" key="6">
    <source>
        <dbReference type="Proteomes" id="UP000255066"/>
    </source>
</evidence>
<dbReference type="Proteomes" id="UP000255066">
    <property type="component" value="Unassembled WGS sequence"/>
</dbReference>
<gene>
    <name evidence="3" type="ORF">Lbir_0814</name>
    <name evidence="4" type="ORF">NCTC12437_01510</name>
</gene>
<evidence type="ECO:0000313" key="3">
    <source>
        <dbReference type="EMBL" id="KTC74349.1"/>
    </source>
</evidence>
<sequence>MSSQTEWPPNGHTPDLTITPVKTGSSKKKTIQCVSEIFILSLAFVDKFSTTSLYFLLLYFLSMQNPMITKVSSFL</sequence>
<protein>
    <submittedName>
        <fullName evidence="4">Uncharacterized protein</fullName>
    </submittedName>
</protein>
<dbReference type="Proteomes" id="UP000054735">
    <property type="component" value="Unassembled WGS sequence"/>
</dbReference>
<reference evidence="3 5" key="1">
    <citation type="submission" date="2015-11" db="EMBL/GenBank/DDBJ databases">
        <title>Genomic analysis of 38 Legionella species identifies large and diverse effector repertoires.</title>
        <authorList>
            <person name="Burstein D."/>
            <person name="Amaro F."/>
            <person name="Zusman T."/>
            <person name="Lifshitz Z."/>
            <person name="Cohen O."/>
            <person name="Gilbert J.A."/>
            <person name="Pupko T."/>
            <person name="Shuman H.A."/>
            <person name="Segal G."/>
        </authorList>
    </citation>
    <scope>NUCLEOTIDE SEQUENCE [LARGE SCALE GENOMIC DNA]</scope>
    <source>
        <strain evidence="3 5">CDC#1407-AL-14</strain>
    </source>
</reference>
<name>A0A378IA68_9GAMM</name>
<reference evidence="4 6" key="2">
    <citation type="submission" date="2018-06" db="EMBL/GenBank/DDBJ databases">
        <authorList>
            <consortium name="Pathogen Informatics"/>
            <person name="Doyle S."/>
        </authorList>
    </citation>
    <scope>NUCLEOTIDE SEQUENCE [LARGE SCALE GENOMIC DNA]</scope>
    <source>
        <strain evidence="4 6">NCTC12437</strain>
    </source>
</reference>
<dbReference type="AlphaFoldDB" id="A0A378IA68"/>
<evidence type="ECO:0000256" key="1">
    <source>
        <dbReference type="SAM" id="MobiDB-lite"/>
    </source>
</evidence>
<accession>A0A378IA68</accession>
<keyword evidence="2" id="KW-1133">Transmembrane helix</keyword>
<evidence type="ECO:0000256" key="2">
    <source>
        <dbReference type="SAM" id="Phobius"/>
    </source>
</evidence>
<proteinExistence type="predicted"/>
<feature type="transmembrane region" description="Helical" evidence="2">
    <location>
        <begin position="37"/>
        <end position="61"/>
    </location>
</feature>
<dbReference type="EMBL" id="LNXT01000010">
    <property type="protein sequence ID" value="KTC74349.1"/>
    <property type="molecule type" value="Genomic_DNA"/>
</dbReference>
<evidence type="ECO:0000313" key="4">
    <source>
        <dbReference type="EMBL" id="STX31736.1"/>
    </source>
</evidence>
<organism evidence="4 6">
    <name type="scientific">Legionella birminghamensis</name>
    <dbReference type="NCBI Taxonomy" id="28083"/>
    <lineage>
        <taxon>Bacteria</taxon>
        <taxon>Pseudomonadati</taxon>
        <taxon>Pseudomonadota</taxon>
        <taxon>Gammaproteobacteria</taxon>
        <taxon>Legionellales</taxon>
        <taxon>Legionellaceae</taxon>
        <taxon>Legionella</taxon>
    </lineage>
</organism>
<keyword evidence="2" id="KW-0472">Membrane</keyword>
<evidence type="ECO:0000313" key="5">
    <source>
        <dbReference type="Proteomes" id="UP000054735"/>
    </source>
</evidence>